<dbReference type="Proteomes" id="UP000268285">
    <property type="component" value="Unassembled WGS sequence"/>
</dbReference>
<gene>
    <name evidence="1" type="ORF">LAUMK142_02827</name>
</gene>
<evidence type="ECO:0000313" key="2">
    <source>
        <dbReference type="Proteomes" id="UP000268285"/>
    </source>
</evidence>
<sequence>MVTSGGCNVALWAVPCWASARTPAARSGLWAMAARSARAELAPKRPDGMSAGGAGVATLQGVG</sequence>
<reference evidence="1 2" key="1">
    <citation type="submission" date="2018-09" db="EMBL/GenBank/DDBJ databases">
        <authorList>
            <person name="Tagini F."/>
        </authorList>
    </citation>
    <scope>NUCLEOTIDE SEQUENCE [LARGE SCALE GENOMIC DNA]</scope>
    <source>
        <strain evidence="1 2">MK142</strain>
    </source>
</reference>
<dbReference type="EMBL" id="UPHU01000001">
    <property type="protein sequence ID" value="VBA50796.1"/>
    <property type="molecule type" value="Genomic_DNA"/>
</dbReference>
<evidence type="ECO:0000313" key="1">
    <source>
        <dbReference type="EMBL" id="VBA50796.1"/>
    </source>
</evidence>
<accession>A0A498QP69</accession>
<name>A0A498QP69_9MYCO</name>
<dbReference type="AlphaFoldDB" id="A0A498QP69"/>
<organism evidence="1 2">
    <name type="scientific">Mycobacterium pseudokansasii</name>
    <dbReference type="NCBI Taxonomy" id="2341080"/>
    <lineage>
        <taxon>Bacteria</taxon>
        <taxon>Bacillati</taxon>
        <taxon>Actinomycetota</taxon>
        <taxon>Actinomycetes</taxon>
        <taxon>Mycobacteriales</taxon>
        <taxon>Mycobacteriaceae</taxon>
        <taxon>Mycobacterium</taxon>
    </lineage>
</organism>
<proteinExistence type="predicted"/>
<protein>
    <submittedName>
        <fullName evidence="1">Uncharacterized protein</fullName>
    </submittedName>
</protein>
<keyword evidence="2" id="KW-1185">Reference proteome</keyword>